<evidence type="ECO:0000256" key="6">
    <source>
        <dbReference type="ARBA" id="ARBA00022692"/>
    </source>
</evidence>
<feature type="transmembrane region" description="Helical" evidence="15">
    <location>
        <begin position="210"/>
        <end position="233"/>
    </location>
</feature>
<evidence type="ECO:0000313" key="18">
    <source>
        <dbReference type="Proteomes" id="UP000315439"/>
    </source>
</evidence>
<dbReference type="SUPFAM" id="SSF55008">
    <property type="entry name" value="HMA, heavy metal-associated domain"/>
    <property type="match status" value="1"/>
</dbReference>
<keyword evidence="5" id="KW-0597">Phosphoprotein</keyword>
<dbReference type="GO" id="GO:0005886">
    <property type="term" value="C:plasma membrane"/>
    <property type="evidence" value="ECO:0007669"/>
    <property type="project" value="UniProtKB-SubCell"/>
</dbReference>
<comment type="caution">
    <text evidence="17">The sequence shown here is derived from an EMBL/GenBank/DDBJ whole genome shotgun (WGS) entry which is preliminary data.</text>
</comment>
<dbReference type="PANTHER" id="PTHR43520">
    <property type="entry name" value="ATP7, ISOFORM B"/>
    <property type="match status" value="1"/>
</dbReference>
<dbReference type="Gene3D" id="3.30.70.100">
    <property type="match status" value="1"/>
</dbReference>
<evidence type="ECO:0000256" key="15">
    <source>
        <dbReference type="RuleBase" id="RU362081"/>
    </source>
</evidence>
<sequence length="809" mass="89263">MMVDRCYHCDLEVPAGQNFQLEVLTEIRQFCCPGCLAVAQLICNNGQEDFYQFRTEKNNKAEDILPEEIFELESLDNPAVMNSITHDENNSKTIELGIEGITCAACGWLIKKQVGVRPEIIDIQINTTTQRATIKFQKDAQISPTLKNIRQLGYRAYPFSEDQLEQSAKREEKAFVKRLIVAGLAMMQVMMFATGLYIGDFQDISEQHAYFLHLVSGLLATPVVFYSASPFFVSAWNSLKHHYFGMNLPVSIAILSAYAASVFSLLTHNNVFYFDSVVMFTFFLLVGRYLEHRMRLKAILKQQNFNRLLPLSVSRKKDDESIEIIPVAEVRENDQLIINAGAVIPVDGVLTSPQAEINQAVITGEFMPISKSTGDKLFSGSTNNSAGFVMRATHDLKSSRIQKLIQLQNKSENLTSDRVTLADKVANWYVIILLVLCVISGAIWWQIDPSNVFPVILSLLVVSCPCALSLATPAAVAAAIAKLTDKGLMIKNKGTLSKLGKITDVYFDKTGTLTLGQMTLIETQTHADLSASECENIAAALEKISNHPIAEGFKHLNSHSIKVSELTEVIAGGIQGQIKLDGEKQNCFRIGKPEFAFQKGHQSSKHIKQQSSNTQSLVYVFLARNDEHIATFVLSDKLNPTAIETTKQLHTNRQNIHLLSGDSKNACESIAQKLAIEAFFHSATPEEKLSIIQDAQENKRSVLMVGDGVNDIGALGQADVSVTMGTASELSKTSSDAVLVSHDLTVIPLAIQLSKKLEKIIRQNISWAVIYNLTAIPFAIAGLVPAWLAAIGMTTSSLIVVINALRLRR</sequence>
<evidence type="ECO:0000256" key="10">
    <source>
        <dbReference type="ARBA" id="ARBA00022842"/>
    </source>
</evidence>
<dbReference type="Gene3D" id="2.70.150.10">
    <property type="entry name" value="Calcium-transporting ATPase, cytoplasmic transduction domain A"/>
    <property type="match status" value="1"/>
</dbReference>
<reference evidence="17 18" key="1">
    <citation type="submission" date="2019-07" db="EMBL/GenBank/DDBJ databases">
        <title>Draft genome for Aliikangiella sp. M105.</title>
        <authorList>
            <person name="Wang G."/>
        </authorList>
    </citation>
    <scope>NUCLEOTIDE SEQUENCE [LARGE SCALE GENOMIC DNA]</scope>
    <source>
        <strain evidence="17 18">M105</strain>
    </source>
</reference>
<dbReference type="SUPFAM" id="SSF81660">
    <property type="entry name" value="Metal cation-transporting ATPase, ATP-binding domain N"/>
    <property type="match status" value="1"/>
</dbReference>
<keyword evidence="3" id="KW-0813">Transport</keyword>
<evidence type="ECO:0000256" key="7">
    <source>
        <dbReference type="ARBA" id="ARBA00022723"/>
    </source>
</evidence>
<accession>A0A545UDE3</accession>
<keyword evidence="10" id="KW-0460">Magnesium</keyword>
<name>A0A545UDE3_9GAMM</name>
<feature type="transmembrane region" description="Helical" evidence="15">
    <location>
        <begin position="453"/>
        <end position="481"/>
    </location>
</feature>
<evidence type="ECO:0000256" key="11">
    <source>
        <dbReference type="ARBA" id="ARBA00022967"/>
    </source>
</evidence>
<keyword evidence="12 15" id="KW-1133">Transmembrane helix</keyword>
<dbReference type="Pfam" id="PF00403">
    <property type="entry name" value="HMA"/>
    <property type="match status" value="1"/>
</dbReference>
<keyword evidence="8 15" id="KW-0547">Nucleotide-binding</keyword>
<dbReference type="SUPFAM" id="SSF56784">
    <property type="entry name" value="HAD-like"/>
    <property type="match status" value="1"/>
</dbReference>
<dbReference type="InterPro" id="IPR027256">
    <property type="entry name" value="P-typ_ATPase_IB"/>
</dbReference>
<dbReference type="InterPro" id="IPR021993">
    <property type="entry name" value="ATPase-cat-bd"/>
</dbReference>
<dbReference type="GO" id="GO:0005507">
    <property type="term" value="F:copper ion binding"/>
    <property type="evidence" value="ECO:0007669"/>
    <property type="project" value="TreeGrafter"/>
</dbReference>
<feature type="transmembrane region" description="Helical" evidence="15">
    <location>
        <begin position="245"/>
        <end position="266"/>
    </location>
</feature>
<dbReference type="InterPro" id="IPR023214">
    <property type="entry name" value="HAD_sf"/>
</dbReference>
<dbReference type="Pfam" id="PF12156">
    <property type="entry name" value="ATPase-cat_bd"/>
    <property type="match status" value="1"/>
</dbReference>
<dbReference type="CDD" id="cd02079">
    <property type="entry name" value="P-type_ATPase_HM"/>
    <property type="match status" value="1"/>
</dbReference>
<comment type="similarity">
    <text evidence="2 15">Belongs to the cation transport ATPase (P-type) (TC 3.A.3) family. Type IB subfamily.</text>
</comment>
<feature type="transmembrane region" description="Helical" evidence="15">
    <location>
        <begin position="764"/>
        <end position="780"/>
    </location>
</feature>
<dbReference type="Gene3D" id="3.40.1110.10">
    <property type="entry name" value="Calcium-transporting ATPase, cytoplasmic domain N"/>
    <property type="match status" value="1"/>
</dbReference>
<evidence type="ECO:0000259" key="16">
    <source>
        <dbReference type="PROSITE" id="PS50846"/>
    </source>
</evidence>
<dbReference type="Pfam" id="PF00122">
    <property type="entry name" value="E1-E2_ATPase"/>
    <property type="match status" value="1"/>
</dbReference>
<dbReference type="OrthoDB" id="9814270at2"/>
<dbReference type="Gene3D" id="3.40.50.1000">
    <property type="entry name" value="HAD superfamily/HAD-like"/>
    <property type="match status" value="1"/>
</dbReference>
<dbReference type="InterPro" id="IPR001757">
    <property type="entry name" value="P_typ_ATPase"/>
</dbReference>
<dbReference type="InterPro" id="IPR023299">
    <property type="entry name" value="ATPase_P-typ_cyto_dom_N"/>
</dbReference>
<dbReference type="RefSeq" id="WP_142893671.1">
    <property type="nucleotide sequence ID" value="NZ_ML660164.1"/>
</dbReference>
<feature type="transmembrane region" description="Helical" evidence="15">
    <location>
        <begin position="179"/>
        <end position="198"/>
    </location>
</feature>
<dbReference type="InterPro" id="IPR036163">
    <property type="entry name" value="HMA_dom_sf"/>
</dbReference>
<dbReference type="PRINTS" id="PR00119">
    <property type="entry name" value="CATATPASE"/>
</dbReference>
<keyword evidence="9 15" id="KW-0067">ATP-binding</keyword>
<evidence type="ECO:0000256" key="4">
    <source>
        <dbReference type="ARBA" id="ARBA00022475"/>
    </source>
</evidence>
<dbReference type="NCBIfam" id="TIGR01511">
    <property type="entry name" value="ATPase-IB1_Cu"/>
    <property type="match status" value="1"/>
</dbReference>
<dbReference type="GO" id="GO:0055070">
    <property type="term" value="P:copper ion homeostasis"/>
    <property type="evidence" value="ECO:0007669"/>
    <property type="project" value="TreeGrafter"/>
</dbReference>
<dbReference type="InterPro" id="IPR023298">
    <property type="entry name" value="ATPase_P-typ_TM_dom_sf"/>
</dbReference>
<feature type="transmembrane region" description="Helical" evidence="15">
    <location>
        <begin position="272"/>
        <end position="290"/>
    </location>
</feature>
<evidence type="ECO:0000313" key="17">
    <source>
        <dbReference type="EMBL" id="TQV87494.1"/>
    </source>
</evidence>
<organism evidence="17 18">
    <name type="scientific">Aliikangiella coralliicola</name>
    <dbReference type="NCBI Taxonomy" id="2592383"/>
    <lineage>
        <taxon>Bacteria</taxon>
        <taxon>Pseudomonadati</taxon>
        <taxon>Pseudomonadota</taxon>
        <taxon>Gammaproteobacteria</taxon>
        <taxon>Oceanospirillales</taxon>
        <taxon>Pleioneaceae</taxon>
        <taxon>Aliikangiella</taxon>
    </lineage>
</organism>
<evidence type="ECO:0000256" key="2">
    <source>
        <dbReference type="ARBA" id="ARBA00006024"/>
    </source>
</evidence>
<protein>
    <submittedName>
        <fullName evidence="17">Heavy metal translocating P-type ATPase</fullName>
    </submittedName>
</protein>
<feature type="transmembrane region" description="Helical" evidence="15">
    <location>
        <begin position="428"/>
        <end position="447"/>
    </location>
</feature>
<evidence type="ECO:0000256" key="1">
    <source>
        <dbReference type="ARBA" id="ARBA00004651"/>
    </source>
</evidence>
<evidence type="ECO:0000256" key="14">
    <source>
        <dbReference type="ARBA" id="ARBA00023136"/>
    </source>
</evidence>
<dbReference type="InterPro" id="IPR059000">
    <property type="entry name" value="ATPase_P-type_domA"/>
</dbReference>
<keyword evidence="11" id="KW-1278">Translocase</keyword>
<dbReference type="GO" id="GO:0043682">
    <property type="term" value="F:P-type divalent copper transporter activity"/>
    <property type="evidence" value="ECO:0007669"/>
    <property type="project" value="TreeGrafter"/>
</dbReference>
<dbReference type="SFLD" id="SFLDS00003">
    <property type="entry name" value="Haloacid_Dehalogenase"/>
    <property type="match status" value="1"/>
</dbReference>
<dbReference type="Proteomes" id="UP000315439">
    <property type="component" value="Unassembled WGS sequence"/>
</dbReference>
<dbReference type="InterPro" id="IPR036412">
    <property type="entry name" value="HAD-like_sf"/>
</dbReference>
<dbReference type="SUPFAM" id="SSF81653">
    <property type="entry name" value="Calcium ATPase, transduction domain A"/>
    <property type="match status" value="1"/>
</dbReference>
<evidence type="ECO:0000256" key="5">
    <source>
        <dbReference type="ARBA" id="ARBA00022553"/>
    </source>
</evidence>
<keyword evidence="4 15" id="KW-1003">Cell membrane</keyword>
<dbReference type="PROSITE" id="PS50846">
    <property type="entry name" value="HMA_2"/>
    <property type="match status" value="1"/>
</dbReference>
<dbReference type="PANTHER" id="PTHR43520:SF5">
    <property type="entry name" value="CATION-TRANSPORTING P-TYPE ATPASE-RELATED"/>
    <property type="match status" value="1"/>
</dbReference>
<evidence type="ECO:0000256" key="9">
    <source>
        <dbReference type="ARBA" id="ARBA00022840"/>
    </source>
</evidence>
<keyword evidence="14 15" id="KW-0472">Membrane</keyword>
<keyword evidence="6 15" id="KW-0812">Transmembrane</keyword>
<comment type="subcellular location">
    <subcellularLocation>
        <location evidence="1">Cell membrane</location>
        <topology evidence="1">Multi-pass membrane protein</topology>
    </subcellularLocation>
</comment>
<keyword evidence="18" id="KW-1185">Reference proteome</keyword>
<feature type="domain" description="HMA" evidence="16">
    <location>
        <begin position="92"/>
        <end position="157"/>
    </location>
</feature>
<dbReference type="Pfam" id="PF00702">
    <property type="entry name" value="Hydrolase"/>
    <property type="match status" value="1"/>
</dbReference>
<evidence type="ECO:0000256" key="12">
    <source>
        <dbReference type="ARBA" id="ARBA00022989"/>
    </source>
</evidence>
<evidence type="ECO:0000256" key="8">
    <source>
        <dbReference type="ARBA" id="ARBA00022741"/>
    </source>
</evidence>
<dbReference type="PROSITE" id="PS00154">
    <property type="entry name" value="ATPASE_E1_E2"/>
    <property type="match status" value="1"/>
</dbReference>
<dbReference type="InterPro" id="IPR018303">
    <property type="entry name" value="ATPase_P-typ_P_site"/>
</dbReference>
<dbReference type="AlphaFoldDB" id="A0A545UDE3"/>
<evidence type="ECO:0000256" key="3">
    <source>
        <dbReference type="ARBA" id="ARBA00022448"/>
    </source>
</evidence>
<dbReference type="InterPro" id="IPR006121">
    <property type="entry name" value="HMA_dom"/>
</dbReference>
<dbReference type="GO" id="GO:0016887">
    <property type="term" value="F:ATP hydrolysis activity"/>
    <property type="evidence" value="ECO:0007669"/>
    <property type="project" value="InterPro"/>
</dbReference>
<keyword evidence="13" id="KW-0406">Ion transport</keyword>
<dbReference type="SFLD" id="SFLDF00027">
    <property type="entry name" value="p-type_atpase"/>
    <property type="match status" value="1"/>
</dbReference>
<dbReference type="InterPro" id="IPR008250">
    <property type="entry name" value="ATPase_P-typ_transduc_dom_A_sf"/>
</dbReference>
<keyword evidence="7 15" id="KW-0479">Metal-binding</keyword>
<dbReference type="SUPFAM" id="SSF81665">
    <property type="entry name" value="Calcium ATPase, transmembrane domain M"/>
    <property type="match status" value="1"/>
</dbReference>
<evidence type="ECO:0000256" key="13">
    <source>
        <dbReference type="ARBA" id="ARBA00023065"/>
    </source>
</evidence>
<gene>
    <name evidence="17" type="ORF">FLL46_11505</name>
</gene>
<dbReference type="NCBIfam" id="TIGR01525">
    <property type="entry name" value="ATPase-IB_hvy"/>
    <property type="match status" value="1"/>
</dbReference>
<proteinExistence type="inferred from homology"/>
<dbReference type="NCBIfam" id="TIGR01494">
    <property type="entry name" value="ATPase_P-type"/>
    <property type="match status" value="1"/>
</dbReference>
<dbReference type="EMBL" id="VIKS01000007">
    <property type="protein sequence ID" value="TQV87494.1"/>
    <property type="molecule type" value="Genomic_DNA"/>
</dbReference>
<dbReference type="InterPro" id="IPR044492">
    <property type="entry name" value="P_typ_ATPase_HD_dom"/>
</dbReference>
<dbReference type="CDD" id="cd00371">
    <property type="entry name" value="HMA"/>
    <property type="match status" value="1"/>
</dbReference>
<dbReference type="SFLD" id="SFLDG00002">
    <property type="entry name" value="C1.7:_P-type_atpase_like"/>
    <property type="match status" value="1"/>
</dbReference>
<dbReference type="GO" id="GO:0005524">
    <property type="term" value="F:ATP binding"/>
    <property type="evidence" value="ECO:0007669"/>
    <property type="project" value="UniProtKB-UniRule"/>
</dbReference>